<gene>
    <name evidence="1" type="ORF">BDY19DRAFT_864915</name>
</gene>
<evidence type="ECO:0000313" key="1">
    <source>
        <dbReference type="EMBL" id="KAI0094717.1"/>
    </source>
</evidence>
<keyword evidence="2" id="KW-1185">Reference proteome</keyword>
<name>A0ACB8UJV4_9APHY</name>
<feature type="non-terminal residue" evidence="1">
    <location>
        <position position="585"/>
    </location>
</feature>
<sequence length="585" mass="63296">MSAEPPPTYSQNFEHSAAYTEPQILIVPHSNGVGFQKGYLGADDEHAAVEGELQVKGVSDRPWGRVTMTLRTTEKANGSEVELASTEITLYSALSDSSVNEPLPSVYPFSIPLQPDTPQCVHTPWSSISHTLTATLHPVDPSQSSISHSVAVHTRRYTSHSYVLSIIPETKSFDDPTHVEVQVPRTTFRSGEPIPLYLTIPPPRRELVLDEGIRLRNVRAEFIRIVSTHKGAATAQPVNQTPQASSSATVSKTASGPTSESLDMRSHIGVPGGGEVIAVSGATARLHPSDTVRLRLVLHPRTNESYPTSDSPSSDLASDTVVESGSECATISQTTLFHSVSFQICVHVTFMHMSSHTERVCTITIPVVIVPLAATLPEVEDDIETAYHKKHDRPPTHTNRLEESDVPGYTGGGAGPSFSHAPPPFEEREAPPPFFPSEPEASSSRLPTFLESEAEIYVPEPDDAPQEPEPPELVFEGEGSLYGFTTDEQFDGYQVFSEQERSGTPPPTLEMATLDPDVTSLATMDRSAALSALELAFEQHHDANSDEDHPPPPPPPMDDPSDPPPSIDSDFRAPGSHHVSSSPPP</sequence>
<dbReference type="Proteomes" id="UP001055072">
    <property type="component" value="Unassembled WGS sequence"/>
</dbReference>
<protein>
    <submittedName>
        <fullName evidence="1">Uncharacterized protein</fullName>
    </submittedName>
</protein>
<reference evidence="1" key="1">
    <citation type="journal article" date="2021" name="Environ. Microbiol.">
        <title>Gene family expansions and transcriptome signatures uncover fungal adaptations to wood decay.</title>
        <authorList>
            <person name="Hage H."/>
            <person name="Miyauchi S."/>
            <person name="Viragh M."/>
            <person name="Drula E."/>
            <person name="Min B."/>
            <person name="Chaduli D."/>
            <person name="Navarro D."/>
            <person name="Favel A."/>
            <person name="Norest M."/>
            <person name="Lesage-Meessen L."/>
            <person name="Balint B."/>
            <person name="Merenyi Z."/>
            <person name="de Eugenio L."/>
            <person name="Morin E."/>
            <person name="Martinez A.T."/>
            <person name="Baldrian P."/>
            <person name="Stursova M."/>
            <person name="Martinez M.J."/>
            <person name="Novotny C."/>
            <person name="Magnuson J.K."/>
            <person name="Spatafora J.W."/>
            <person name="Maurice S."/>
            <person name="Pangilinan J."/>
            <person name="Andreopoulos W."/>
            <person name="LaButti K."/>
            <person name="Hundley H."/>
            <person name="Na H."/>
            <person name="Kuo A."/>
            <person name="Barry K."/>
            <person name="Lipzen A."/>
            <person name="Henrissat B."/>
            <person name="Riley R."/>
            <person name="Ahrendt S."/>
            <person name="Nagy L.G."/>
            <person name="Grigoriev I.V."/>
            <person name="Martin F."/>
            <person name="Rosso M.N."/>
        </authorList>
    </citation>
    <scope>NUCLEOTIDE SEQUENCE</scope>
    <source>
        <strain evidence="1">CBS 384.51</strain>
    </source>
</reference>
<evidence type="ECO:0000313" key="2">
    <source>
        <dbReference type="Proteomes" id="UP001055072"/>
    </source>
</evidence>
<proteinExistence type="predicted"/>
<organism evidence="1 2">
    <name type="scientific">Irpex rosettiformis</name>
    <dbReference type="NCBI Taxonomy" id="378272"/>
    <lineage>
        <taxon>Eukaryota</taxon>
        <taxon>Fungi</taxon>
        <taxon>Dikarya</taxon>
        <taxon>Basidiomycota</taxon>
        <taxon>Agaricomycotina</taxon>
        <taxon>Agaricomycetes</taxon>
        <taxon>Polyporales</taxon>
        <taxon>Irpicaceae</taxon>
        <taxon>Irpex</taxon>
    </lineage>
</organism>
<dbReference type="EMBL" id="MU274900">
    <property type="protein sequence ID" value="KAI0094717.1"/>
    <property type="molecule type" value="Genomic_DNA"/>
</dbReference>
<comment type="caution">
    <text evidence="1">The sequence shown here is derived from an EMBL/GenBank/DDBJ whole genome shotgun (WGS) entry which is preliminary data.</text>
</comment>
<accession>A0ACB8UJV4</accession>